<keyword evidence="1" id="KW-0472">Membrane</keyword>
<sequence length="532" mass="57245">MRLRRAWLTGAATATLMVAGGVAINQVLDNGEWSLPWLLAALMVTLLTTLLTSRETGPDQEQEGNRLARAVPAPTRRLVALVGVVAVLTPPGVYAAHLFGTPRVEEWDDTRYPQEIKSIFDMPAPGQLLDPVFGQPKAAWTTAIKGGESHVVGGDSNIVVLRNGTHLFGLDMRTGAHHWLVDLHESTASCAVRENRIACVAPTGRDSAVFFLDAGSGQTRRTVKVPNRELRTMVLADDRFIAVTQWPASDRGFAAGYTTEGDQIWTREGNAGMYVSAQPGILVDAGSDVAVFVDTADGRELVRSVRPRWVGGRSLTWHVFRDGIAIQNKGWTGADIYDLHGEKKSSVAGWEPAGSSGPYGATPPVPLLARLGADGPHYPDRHTIAAANPATGHLLWRVSGPAISMDMATVGNHLIINVADPDAPLDAWGEPEITSRDFVRVYHCITGEALSPPIDMTRQSSVEPDWIESDGRSLVYSSIDDRPESRHTDHVVVSYDIESGGTRWELPLASRPAYVGGAVVAAGAPESISLFG</sequence>
<feature type="transmembrane region" description="Helical" evidence="1">
    <location>
        <begin position="33"/>
        <end position="52"/>
    </location>
</feature>
<evidence type="ECO:0000313" key="3">
    <source>
        <dbReference type="EMBL" id="RKN44456.1"/>
    </source>
</evidence>
<dbReference type="Gene3D" id="2.130.10.10">
    <property type="entry name" value="YVTN repeat-like/Quinoprotein amine dehydrogenase"/>
    <property type="match status" value="1"/>
</dbReference>
<protein>
    <recommendedName>
        <fullName evidence="2">Pyrrolo-quinoline quinone repeat domain-containing protein</fullName>
    </recommendedName>
</protein>
<evidence type="ECO:0000259" key="2">
    <source>
        <dbReference type="Pfam" id="PF13360"/>
    </source>
</evidence>
<reference evidence="3 4" key="1">
    <citation type="journal article" date="2004" name="Syst. Appl. Microbiol.">
        <title>Cryptoendolithic actinomycetes from antarctic sandstone rock samples: Micromonospora endolithica sp. nov. and two isolates related to Micromonospora coerulea Jensen 1932.</title>
        <authorList>
            <person name="Hirsch P."/>
            <person name="Mevs U."/>
            <person name="Kroppenstedt R.M."/>
            <person name="Schumann P."/>
            <person name="Stackebrandt E."/>
        </authorList>
    </citation>
    <scope>NUCLEOTIDE SEQUENCE [LARGE SCALE GENOMIC DNA]</scope>
    <source>
        <strain evidence="3 4">JCM 12677</strain>
    </source>
</reference>
<dbReference type="InterPro" id="IPR011047">
    <property type="entry name" value="Quinoprotein_ADH-like_sf"/>
</dbReference>
<feature type="domain" description="Pyrrolo-quinoline quinone repeat" evidence="2">
    <location>
        <begin position="169"/>
        <end position="292"/>
    </location>
</feature>
<proteinExistence type="predicted"/>
<dbReference type="SUPFAM" id="SSF50998">
    <property type="entry name" value="Quinoprotein alcohol dehydrogenase-like"/>
    <property type="match status" value="1"/>
</dbReference>
<accession>A0A3A9ZAV9</accession>
<dbReference type="InterPro" id="IPR015943">
    <property type="entry name" value="WD40/YVTN_repeat-like_dom_sf"/>
</dbReference>
<keyword evidence="1" id="KW-0812">Transmembrane</keyword>
<dbReference type="EMBL" id="RBAK01000007">
    <property type="protein sequence ID" value="RKN44456.1"/>
    <property type="molecule type" value="Genomic_DNA"/>
</dbReference>
<keyword evidence="4" id="KW-1185">Reference proteome</keyword>
<gene>
    <name evidence="3" type="ORF">D7223_19610</name>
</gene>
<evidence type="ECO:0000256" key="1">
    <source>
        <dbReference type="SAM" id="Phobius"/>
    </source>
</evidence>
<dbReference type="InterPro" id="IPR002372">
    <property type="entry name" value="PQQ_rpt_dom"/>
</dbReference>
<keyword evidence="1" id="KW-1133">Transmembrane helix</keyword>
<dbReference type="AlphaFoldDB" id="A0A3A9ZAV9"/>
<dbReference type="Proteomes" id="UP000281726">
    <property type="component" value="Unassembled WGS sequence"/>
</dbReference>
<dbReference type="Pfam" id="PF13360">
    <property type="entry name" value="PQQ_2"/>
    <property type="match status" value="1"/>
</dbReference>
<name>A0A3A9ZAV9_9ACTN</name>
<organism evidence="3 4">
    <name type="scientific">Micromonospora endolithica</name>
    <dbReference type="NCBI Taxonomy" id="230091"/>
    <lineage>
        <taxon>Bacteria</taxon>
        <taxon>Bacillati</taxon>
        <taxon>Actinomycetota</taxon>
        <taxon>Actinomycetes</taxon>
        <taxon>Micromonosporales</taxon>
        <taxon>Micromonosporaceae</taxon>
        <taxon>Micromonospora</taxon>
    </lineage>
</organism>
<evidence type="ECO:0000313" key="4">
    <source>
        <dbReference type="Proteomes" id="UP000281726"/>
    </source>
</evidence>
<feature type="transmembrane region" description="Helical" evidence="1">
    <location>
        <begin position="78"/>
        <end position="99"/>
    </location>
</feature>
<comment type="caution">
    <text evidence="3">The sequence shown here is derived from an EMBL/GenBank/DDBJ whole genome shotgun (WGS) entry which is preliminary data.</text>
</comment>